<dbReference type="GO" id="GO:0004198">
    <property type="term" value="F:calcium-dependent cysteine-type endopeptidase activity"/>
    <property type="evidence" value="ECO:0007669"/>
    <property type="project" value="InterPro"/>
</dbReference>
<keyword evidence="10" id="KW-1185">Reference proteome</keyword>
<dbReference type="Gene3D" id="3.90.70.10">
    <property type="entry name" value="Cysteine proteinases"/>
    <property type="match status" value="1"/>
</dbReference>
<feature type="compositionally biased region" description="Polar residues" evidence="7">
    <location>
        <begin position="862"/>
        <end position="884"/>
    </location>
</feature>
<dbReference type="RefSeq" id="XP_021877002.1">
    <property type="nucleotide sequence ID" value="XM_022019796.1"/>
</dbReference>
<name>A0A1Y2GCL2_9FUNG</name>
<dbReference type="STRING" id="64571.A0A1Y2GCL2"/>
<evidence type="ECO:0000256" key="6">
    <source>
        <dbReference type="PROSITE-ProRule" id="PRU00239"/>
    </source>
</evidence>
<dbReference type="Proteomes" id="UP000193648">
    <property type="component" value="Unassembled WGS sequence"/>
</dbReference>
<dbReference type="InParanoid" id="A0A1Y2GCL2"/>
<dbReference type="Pfam" id="PF00648">
    <property type="entry name" value="Peptidase_C2"/>
    <property type="match status" value="1"/>
</dbReference>
<dbReference type="GO" id="GO:0006508">
    <property type="term" value="P:proteolysis"/>
    <property type="evidence" value="ECO:0007669"/>
    <property type="project" value="UniProtKB-KW"/>
</dbReference>
<dbReference type="Gene3D" id="2.60.120.380">
    <property type="match status" value="3"/>
</dbReference>
<dbReference type="PRINTS" id="PR00704">
    <property type="entry name" value="CALPAIN"/>
</dbReference>
<dbReference type="Pfam" id="PF01067">
    <property type="entry name" value="Calpain_III"/>
    <property type="match status" value="1"/>
</dbReference>
<sequence>MGRAEDIKGVHLNTMPLLKEKPSYTPIIAGPSNLTPQELRVLKTTMVINNKRYHPWSDADVKDLLREKGPFTDPDGMLALSDKQTAKFGSWKRVSQIMENPKMICLISSTSIVQDIVTDCSFVASLCVSASYERRWKKQLIRACIYPKNKFGEPCYNPHGKYLVKLTFNGIARRVVVDDYLPVSKAGTLMCTFSTNKNELWPSIIEKAYMKLMGGYDFPGSNSGIDLYALTGWIPEHIFIKETNFDSEKQWKRMMDGQRKGVALVTIATGHMSDEEADHLGLVPTHAYAVLDLKEVQGLRLLQVKNPWSHKRWKGPFSHLDADHWTEELKKELNFDQFAALKNDDGIFWIDYESVCSTFDTIHINWNLETLNYRAVIHAPWPCNYGPKRDNYNLGYNPQFTLITNVKGSRPCVIWLLLSKHITKTEENRDFITLHVFDVQRQVQNQAITYIPAISLSSASASTSTSLASLPGQATSSLSVLSARSQGTRIYYEGNSLIKGMYVNSPHILVRFEVPSGQSEYTIVLSQHIKTRDLHFTLRAYAMCEFELREIPNKYAIERKFEDEWTEETAGGSGNNASFLNNPQYRLVVPVPPAPQTATSVLFMLESPTDYAAHVQLVNSQGKRVSCVWTKDIIAQSGEYRHGFCYCEATDIRPGQYTVIVSTFEPNQIGKYRLTMQSHIELSLTPIPIEGAGMFKKTLKGEWVLGVSAMGWHHHQSLSYAKNPHFLVPITEMTSFKVRLQTPEMTNPMPKTNITVFERLDEGILGREICSSGPYASIPQGVATDTITLLPNQHGYLMVVSTLEPGIAGKFVLYAYSDRALDIKPGGGAATTVNVNIDGTASSIRSLSLSSSSGGSPSPSIANYSPLYSPSGNPSGGNYANNRPSMRFRRQTGPGPGQGSTGGGLLSPSNY</sequence>
<dbReference type="PROSITE" id="PS50203">
    <property type="entry name" value="CALPAIN_CAT"/>
    <property type="match status" value="1"/>
</dbReference>
<dbReference type="CDD" id="cd00044">
    <property type="entry name" value="CysPc"/>
    <property type="match status" value="1"/>
</dbReference>
<dbReference type="SMART" id="SM00720">
    <property type="entry name" value="calpain_III"/>
    <property type="match status" value="1"/>
</dbReference>
<keyword evidence="4 6" id="KW-0788">Thiol protease</keyword>
<evidence type="ECO:0000313" key="10">
    <source>
        <dbReference type="Proteomes" id="UP000193648"/>
    </source>
</evidence>
<accession>A0A1Y2GCL2</accession>
<dbReference type="OrthoDB" id="167576at2759"/>
<proteinExistence type="inferred from homology"/>
<dbReference type="SMART" id="SM00230">
    <property type="entry name" value="CysPc"/>
    <property type="match status" value="1"/>
</dbReference>
<feature type="region of interest" description="Disordered" evidence="7">
    <location>
        <begin position="846"/>
        <end position="911"/>
    </location>
</feature>
<dbReference type="PANTHER" id="PTHR46143:SF1">
    <property type="entry name" value="CALPAIN-7"/>
    <property type="match status" value="1"/>
</dbReference>
<dbReference type="SUPFAM" id="SSF49758">
    <property type="entry name" value="Calpain large subunit, middle domain (domain III)"/>
    <property type="match status" value="3"/>
</dbReference>
<keyword evidence="3 6" id="KW-0378">Hydrolase</keyword>
<dbReference type="InterPro" id="IPR001300">
    <property type="entry name" value="Peptidase_C2_calpain_cat"/>
</dbReference>
<dbReference type="InterPro" id="IPR036213">
    <property type="entry name" value="Calpain_III_sf"/>
</dbReference>
<dbReference type="GeneID" id="33561641"/>
<evidence type="ECO:0000256" key="2">
    <source>
        <dbReference type="ARBA" id="ARBA00022670"/>
    </source>
</evidence>
<protein>
    <recommendedName>
        <fullName evidence="8">Calpain catalytic domain-containing protein</fullName>
    </recommendedName>
</protein>
<feature type="active site" evidence="5 6">
    <location>
        <position position="120"/>
    </location>
</feature>
<organism evidence="9 10">
    <name type="scientific">Lobosporangium transversale</name>
    <dbReference type="NCBI Taxonomy" id="64571"/>
    <lineage>
        <taxon>Eukaryota</taxon>
        <taxon>Fungi</taxon>
        <taxon>Fungi incertae sedis</taxon>
        <taxon>Mucoromycota</taxon>
        <taxon>Mortierellomycotina</taxon>
        <taxon>Mortierellomycetes</taxon>
        <taxon>Mortierellales</taxon>
        <taxon>Mortierellaceae</taxon>
        <taxon>Lobosporangium</taxon>
    </lineage>
</organism>
<dbReference type="SUPFAM" id="SSF54001">
    <property type="entry name" value="Cysteine proteinases"/>
    <property type="match status" value="1"/>
</dbReference>
<evidence type="ECO:0000256" key="5">
    <source>
        <dbReference type="PIRSR" id="PIRSR622684-1"/>
    </source>
</evidence>
<feature type="active site" evidence="5 6">
    <location>
        <position position="286"/>
    </location>
</feature>
<comment type="caution">
    <text evidence="9">The sequence shown here is derived from an EMBL/GenBank/DDBJ whole genome shotgun (WGS) entry which is preliminary data.</text>
</comment>
<feature type="active site" evidence="5 6">
    <location>
        <position position="306"/>
    </location>
</feature>
<dbReference type="EMBL" id="MCFF01000051">
    <property type="protein sequence ID" value="ORZ05310.1"/>
    <property type="molecule type" value="Genomic_DNA"/>
</dbReference>
<gene>
    <name evidence="9" type="ORF">BCR41DRAFT_187424</name>
</gene>
<evidence type="ECO:0000256" key="7">
    <source>
        <dbReference type="SAM" id="MobiDB-lite"/>
    </source>
</evidence>
<comment type="similarity">
    <text evidence="1">Belongs to the peptidase C2 family. PalB/RIM13 subfamily.</text>
</comment>
<evidence type="ECO:0000313" key="9">
    <source>
        <dbReference type="EMBL" id="ORZ05310.1"/>
    </source>
</evidence>
<reference evidence="9 10" key="1">
    <citation type="submission" date="2016-07" db="EMBL/GenBank/DDBJ databases">
        <title>Pervasive Adenine N6-methylation of Active Genes in Fungi.</title>
        <authorList>
            <consortium name="DOE Joint Genome Institute"/>
            <person name="Mondo S.J."/>
            <person name="Dannebaum R.O."/>
            <person name="Kuo R.C."/>
            <person name="Labutti K."/>
            <person name="Haridas S."/>
            <person name="Kuo A."/>
            <person name="Salamov A."/>
            <person name="Ahrendt S.R."/>
            <person name="Lipzen A."/>
            <person name="Sullivan W."/>
            <person name="Andreopoulos W.B."/>
            <person name="Clum A."/>
            <person name="Lindquist E."/>
            <person name="Daum C."/>
            <person name="Ramamoorthy G.K."/>
            <person name="Gryganskyi A."/>
            <person name="Culley D."/>
            <person name="Magnuson J.K."/>
            <person name="James T.Y."/>
            <person name="O'Malley M.A."/>
            <person name="Stajich J.E."/>
            <person name="Spatafora J.W."/>
            <person name="Visel A."/>
            <person name="Grigoriev I.V."/>
        </authorList>
    </citation>
    <scope>NUCLEOTIDE SEQUENCE [LARGE SCALE GENOMIC DNA]</scope>
    <source>
        <strain evidence="9 10">NRRL 3116</strain>
    </source>
</reference>
<evidence type="ECO:0000256" key="1">
    <source>
        <dbReference type="ARBA" id="ARBA00010193"/>
    </source>
</evidence>
<dbReference type="InterPro" id="IPR022682">
    <property type="entry name" value="Calpain_domain_III"/>
</dbReference>
<evidence type="ECO:0000256" key="3">
    <source>
        <dbReference type="ARBA" id="ARBA00022801"/>
    </source>
</evidence>
<dbReference type="AlphaFoldDB" id="A0A1Y2GCL2"/>
<evidence type="ECO:0000256" key="4">
    <source>
        <dbReference type="ARBA" id="ARBA00022807"/>
    </source>
</evidence>
<evidence type="ECO:0000259" key="8">
    <source>
        <dbReference type="PROSITE" id="PS50203"/>
    </source>
</evidence>
<keyword evidence="2 6" id="KW-0645">Protease</keyword>
<dbReference type="InterPro" id="IPR022684">
    <property type="entry name" value="Calpain_cysteine_protease"/>
</dbReference>
<dbReference type="InterPro" id="IPR022683">
    <property type="entry name" value="Calpain_III"/>
</dbReference>
<dbReference type="InterPro" id="IPR051297">
    <property type="entry name" value="PalB/RIM13"/>
</dbReference>
<dbReference type="PANTHER" id="PTHR46143">
    <property type="entry name" value="CALPAIN-7"/>
    <property type="match status" value="1"/>
</dbReference>
<feature type="compositionally biased region" description="Gly residues" evidence="7">
    <location>
        <begin position="894"/>
        <end position="905"/>
    </location>
</feature>
<dbReference type="InterPro" id="IPR038765">
    <property type="entry name" value="Papain-like_cys_pep_sf"/>
</dbReference>
<feature type="domain" description="Calpain catalytic" evidence="8">
    <location>
        <begin position="65"/>
        <end position="368"/>
    </location>
</feature>
<feature type="compositionally biased region" description="Low complexity" evidence="7">
    <location>
        <begin position="846"/>
        <end position="861"/>
    </location>
</feature>